<reference evidence="1 2" key="1">
    <citation type="journal article" date="2015" name="Genome Biol.">
        <title>Comparative genomics of Steinernema reveals deeply conserved gene regulatory networks.</title>
        <authorList>
            <person name="Dillman A.R."/>
            <person name="Macchietto M."/>
            <person name="Porter C.F."/>
            <person name="Rogers A."/>
            <person name="Williams B."/>
            <person name="Antoshechkin I."/>
            <person name="Lee M.M."/>
            <person name="Goodwin Z."/>
            <person name="Lu X."/>
            <person name="Lewis E.E."/>
            <person name="Goodrich-Blair H."/>
            <person name="Stock S.P."/>
            <person name="Adams B.J."/>
            <person name="Sternberg P.W."/>
            <person name="Mortazavi A."/>
        </authorList>
    </citation>
    <scope>NUCLEOTIDE SEQUENCE [LARGE SCALE GENOMIC DNA]</scope>
    <source>
        <strain evidence="1 2">ALL</strain>
    </source>
</reference>
<comment type="caution">
    <text evidence="1">The sequence shown here is derived from an EMBL/GenBank/DDBJ whole genome shotgun (WGS) entry which is preliminary data.</text>
</comment>
<sequence>MNPNPFISCPPIISPSTGVKRRILENSSTVRVTFREFTFRSESPSIEETLQLKSTYILLKQVWNWNTFCGADPLLNDGELSKLLDLLNLAPIQEFHIFGRNTFPKEIDILSKIFISGVCLGPTCPKPLIEFFLFEKLEIQVIKIKDAEYSFAKNLMESYKAGKMLKIKKRIRNRRKNQIEDVENGEGRAVRFVFVA</sequence>
<dbReference type="Proteomes" id="UP000298663">
    <property type="component" value="Unassembled WGS sequence"/>
</dbReference>
<gene>
    <name evidence="1" type="ORF">L596_009572</name>
</gene>
<keyword evidence="2" id="KW-1185">Reference proteome</keyword>
<dbReference type="AlphaFoldDB" id="A0A4U5PFR0"/>
<protein>
    <submittedName>
        <fullName evidence="1">Uncharacterized protein</fullName>
    </submittedName>
</protein>
<proteinExistence type="predicted"/>
<dbReference type="EMBL" id="AZBU02000002">
    <property type="protein sequence ID" value="TKR95397.1"/>
    <property type="molecule type" value="Genomic_DNA"/>
</dbReference>
<evidence type="ECO:0000313" key="2">
    <source>
        <dbReference type="Proteomes" id="UP000298663"/>
    </source>
</evidence>
<reference evidence="1 2" key="2">
    <citation type="journal article" date="2019" name="G3 (Bethesda)">
        <title>Hybrid Assembly of the Genome of the Entomopathogenic Nematode Steinernema carpocapsae Identifies the X-Chromosome.</title>
        <authorList>
            <person name="Serra L."/>
            <person name="Macchietto M."/>
            <person name="Macias-Munoz A."/>
            <person name="McGill C.J."/>
            <person name="Rodriguez I.M."/>
            <person name="Rodriguez B."/>
            <person name="Murad R."/>
            <person name="Mortazavi A."/>
        </authorList>
    </citation>
    <scope>NUCLEOTIDE SEQUENCE [LARGE SCALE GENOMIC DNA]</scope>
    <source>
        <strain evidence="1 2">ALL</strain>
    </source>
</reference>
<accession>A0A4U5PFR0</accession>
<organism evidence="1 2">
    <name type="scientific">Steinernema carpocapsae</name>
    <name type="common">Entomopathogenic nematode</name>
    <dbReference type="NCBI Taxonomy" id="34508"/>
    <lineage>
        <taxon>Eukaryota</taxon>
        <taxon>Metazoa</taxon>
        <taxon>Ecdysozoa</taxon>
        <taxon>Nematoda</taxon>
        <taxon>Chromadorea</taxon>
        <taxon>Rhabditida</taxon>
        <taxon>Tylenchina</taxon>
        <taxon>Panagrolaimomorpha</taxon>
        <taxon>Strongyloidoidea</taxon>
        <taxon>Steinernematidae</taxon>
        <taxon>Steinernema</taxon>
    </lineage>
</organism>
<evidence type="ECO:0000313" key="1">
    <source>
        <dbReference type="EMBL" id="TKR95397.1"/>
    </source>
</evidence>
<name>A0A4U5PFR0_STECR</name>